<evidence type="ECO:0000313" key="2">
    <source>
        <dbReference type="Proteomes" id="UP000515514"/>
    </source>
</evidence>
<dbReference type="EMBL" id="CP052909">
    <property type="protein sequence ID" value="QNJ97538.1"/>
    <property type="molecule type" value="Genomic_DNA"/>
</dbReference>
<protein>
    <recommendedName>
        <fullName evidence="3">3-oxoacyl-ACP synthase</fullName>
    </recommendedName>
</protein>
<evidence type="ECO:0000313" key="1">
    <source>
        <dbReference type="EMBL" id="QNJ97538.1"/>
    </source>
</evidence>
<organism evidence="1 2">
    <name type="scientific">Constantimarinum furrinae</name>
    <dbReference type="NCBI Taxonomy" id="2562285"/>
    <lineage>
        <taxon>Bacteria</taxon>
        <taxon>Pseudomonadati</taxon>
        <taxon>Bacteroidota</taxon>
        <taxon>Flavobacteriia</taxon>
        <taxon>Flavobacteriales</taxon>
        <taxon>Flavobacteriaceae</taxon>
        <taxon>Altibacter/Constantimarinum group</taxon>
        <taxon>Constantimarinum</taxon>
    </lineage>
</organism>
<name>A0A7G8PT72_9FLAO</name>
<gene>
    <name evidence="1" type="ORF">ALE3EI_0963</name>
</gene>
<dbReference type="AlphaFoldDB" id="A0A7G8PT72"/>
<dbReference type="KEGG" id="alti:ALE3EI_0963"/>
<dbReference type="RefSeq" id="WP_186991442.1">
    <property type="nucleotide sequence ID" value="NZ_CP052909.1"/>
</dbReference>
<sequence>MNVKELKTGLLHHCKDTVEKRFQKIKQTITDIEESLQEESKSSAGDKHETGRAMLQIDRENAGKQLQGIEMVQSLLKKIDVSAVSDYARLGSMVYTNQGNYFMSISIGAVTMNKTPYLCVALNSPIGAHLTGKRKGETFRFNEKDFVVTSVR</sequence>
<accession>A0A7G8PT72</accession>
<keyword evidence="2" id="KW-1185">Reference proteome</keyword>
<proteinExistence type="predicted"/>
<dbReference type="Proteomes" id="UP000515514">
    <property type="component" value="Chromosome"/>
</dbReference>
<reference evidence="1 2" key="1">
    <citation type="submission" date="2020-04" db="EMBL/GenBank/DDBJ databases">
        <title>Genome sequence of Altibacter aquimarinus strain ALE3EI.</title>
        <authorList>
            <person name="Oh H.-M."/>
            <person name="Jang D."/>
        </authorList>
    </citation>
    <scope>NUCLEOTIDE SEQUENCE [LARGE SCALE GENOMIC DNA]</scope>
    <source>
        <strain evidence="1 2">ALE3EI</strain>
    </source>
</reference>
<evidence type="ECO:0008006" key="3">
    <source>
        <dbReference type="Google" id="ProtNLM"/>
    </source>
</evidence>